<feature type="domain" description="Tudor" evidence="2">
    <location>
        <begin position="819"/>
        <end position="879"/>
    </location>
</feature>
<evidence type="ECO:0000256" key="1">
    <source>
        <dbReference type="SAM" id="MobiDB-lite"/>
    </source>
</evidence>
<evidence type="ECO:0000259" key="2">
    <source>
        <dbReference type="SMART" id="SM00333"/>
    </source>
</evidence>
<comment type="caution">
    <text evidence="3">The sequence shown here is derived from an EMBL/GenBank/DDBJ whole genome shotgun (WGS) entry which is preliminary data.</text>
</comment>
<keyword evidence="4" id="KW-1185">Reference proteome</keyword>
<feature type="domain" description="Tudor" evidence="2">
    <location>
        <begin position="574"/>
        <end position="640"/>
    </location>
</feature>
<dbReference type="Pfam" id="PF00567">
    <property type="entry name" value="TUDOR"/>
    <property type="match status" value="2"/>
</dbReference>
<name>A0ABP1RT71_9HEXA</name>
<dbReference type="Gene3D" id="2.40.50.90">
    <property type="match status" value="2"/>
</dbReference>
<dbReference type="EMBL" id="CAXLJM020000105">
    <property type="protein sequence ID" value="CAL8134872.1"/>
    <property type="molecule type" value="Genomic_DNA"/>
</dbReference>
<dbReference type="SUPFAM" id="SSF63748">
    <property type="entry name" value="Tudor/PWWP/MBT"/>
    <property type="match status" value="2"/>
</dbReference>
<dbReference type="SMART" id="SM00333">
    <property type="entry name" value="TUDOR"/>
    <property type="match status" value="3"/>
</dbReference>
<evidence type="ECO:0000313" key="4">
    <source>
        <dbReference type="Proteomes" id="UP001642540"/>
    </source>
</evidence>
<feature type="region of interest" description="Disordered" evidence="1">
    <location>
        <begin position="1"/>
        <end position="49"/>
    </location>
</feature>
<sequence length="1223" mass="139876">MSETKSRHFGRGRGQVLRRMVEDKSDSEEEEQTNRKVGKVSTEVERNRIAPPEMNEADEELQRLNEFLDSPLMPPGHQISRRGGFPLEDSFRIRHNINSNENRIQNQNYNEGNPRDLSAYSNNQGTRRIPVPLLESNTTGSIENKVCEHEIVTTHYYCDPSKPAFRVCIKCFGTPCATNCENCSDAEKKQSDTTGSTDGSTTKNDGSNRSPSERRRHRHRHSKNINNVEPKSGWFRRRPANSSFQENIMLANQEQSMIERLKSVTFQTPNAEEEASGNEDEKSDLDDTQALEQTDSSENFLQGLQNQQFIGQGIGVPKKLAAGIPLKVKVVAVIQPACIFVQTEQQRRLIDVFKAKLKNEDLRRLEMKDIFEGQYVAVAHGGEFYRAQIEAIDVKLQLRVRLVDCAVTFVKPLSSVHELKAAMTKINRQVVSLNLTGIQATNSKEWKQEICNFLKNRLVGKSVSLIITHQLDGFPQHYCGSLTLCNETITVSEELIREKLANQAPDNSDILQYLVRPLFPDFQPPRFERNEKSKVHIVNVVSPEEFYVRKRNSRNVEELMRTFSGSVVLGKFADVFHDGTRMCLAFHPQRQREMVRAYCKEIDFMVEPEIATVYLIDMGITCQVPLNDLNEYSNLIQEFPPQVYCVGIAAQSANSEWSVEVTESLLEIMTQSEKGREIVLTCVDKDKNRSIVRMHVYGCSSTWEVGLKQVGTALSLSKSDDQDDLDTMYVSADPTFELLEFRQSTCPLTECSKRNDSPYSFKRIPPAEIPKEGVPVETRRIKGVYLYLLMTPRNYEIYKKLRQHCSDFAHTENAEPRGYNFVIGDVVLAKINEKTYLRCCITDFEEINGVKWATLMAFDIGKPRKTPISGLKCPDDLIMQTEILSHVVWLEGTDEDTLVLSKELTESIDPYCQHTTLKKLTKLNRSGTKLMVRLETSSAKGKPVLLSNLIKQFTQWDWERYFNAGFLTEGRLIRKLYEVTNFKWDPYKFVKEGAKMQAGTHRVQIRQTIISDKNPDSITIEVIPTSEYLRDDFNLLKLQMKDFYYKVILNNENASPDSPTYPHMVLLQETDDAKAQHKLGSPCEGHRCFLINEQIFKCVDCFQETKVNGAFDPVKLFKFRGLDIREICPEMLKVPPIGKRLSIKLPLPHNIRGVKPFVHQCLMPGREVEVQIAPQEPIADEEFLSWKTDAVLMELKIKLNHLRQSLQSSNAGRDCSRNRNDNP</sequence>
<feature type="compositionally biased region" description="Low complexity" evidence="1">
    <location>
        <begin position="192"/>
        <end position="207"/>
    </location>
</feature>
<reference evidence="3 4" key="1">
    <citation type="submission" date="2024-08" db="EMBL/GenBank/DDBJ databases">
        <authorList>
            <person name="Cucini C."/>
            <person name="Frati F."/>
        </authorList>
    </citation>
    <scope>NUCLEOTIDE SEQUENCE [LARGE SCALE GENOMIC DNA]</scope>
</reference>
<dbReference type="CDD" id="cd20379">
    <property type="entry name" value="Tudor_dTUD-like"/>
    <property type="match status" value="2"/>
</dbReference>
<dbReference type="PANTHER" id="PTHR16442:SF1">
    <property type="entry name" value="RING FINGER PROTEIN 17"/>
    <property type="match status" value="1"/>
</dbReference>
<feature type="compositionally biased region" description="Acidic residues" evidence="1">
    <location>
        <begin position="271"/>
        <end position="287"/>
    </location>
</feature>
<dbReference type="InterPro" id="IPR002999">
    <property type="entry name" value="Tudor"/>
</dbReference>
<feature type="compositionally biased region" description="Basic residues" evidence="1">
    <location>
        <begin position="214"/>
        <end position="223"/>
    </location>
</feature>
<proteinExistence type="predicted"/>
<dbReference type="Gene3D" id="2.30.30.140">
    <property type="match status" value="2"/>
</dbReference>
<evidence type="ECO:0000313" key="3">
    <source>
        <dbReference type="EMBL" id="CAL8134872.1"/>
    </source>
</evidence>
<dbReference type="Proteomes" id="UP001642540">
    <property type="component" value="Unassembled WGS sequence"/>
</dbReference>
<feature type="domain" description="Tudor" evidence="2">
    <location>
        <begin position="368"/>
        <end position="424"/>
    </location>
</feature>
<accession>A0ABP1RT71</accession>
<protein>
    <recommendedName>
        <fullName evidence="2">Tudor domain-containing protein</fullName>
    </recommendedName>
</protein>
<feature type="region of interest" description="Disordered" evidence="1">
    <location>
        <begin position="186"/>
        <end position="239"/>
    </location>
</feature>
<gene>
    <name evidence="3" type="ORF">ODALV1_LOCUS25726</name>
</gene>
<feature type="region of interest" description="Disordered" evidence="1">
    <location>
        <begin position="267"/>
        <end position="287"/>
    </location>
</feature>
<dbReference type="InterPro" id="IPR035437">
    <property type="entry name" value="SNase_OB-fold_sf"/>
</dbReference>
<organism evidence="3 4">
    <name type="scientific">Orchesella dallaii</name>
    <dbReference type="NCBI Taxonomy" id="48710"/>
    <lineage>
        <taxon>Eukaryota</taxon>
        <taxon>Metazoa</taxon>
        <taxon>Ecdysozoa</taxon>
        <taxon>Arthropoda</taxon>
        <taxon>Hexapoda</taxon>
        <taxon>Collembola</taxon>
        <taxon>Entomobryomorpha</taxon>
        <taxon>Entomobryoidea</taxon>
        <taxon>Orchesellidae</taxon>
        <taxon>Orchesellinae</taxon>
        <taxon>Orchesella</taxon>
    </lineage>
</organism>
<dbReference type="PANTHER" id="PTHR16442">
    <property type="entry name" value="RING FINGER PROTEIN 17"/>
    <property type="match status" value="1"/>
</dbReference>